<dbReference type="HOGENOM" id="CLU_2896725_0_0_9"/>
<gene>
    <name evidence="1" type="ORF">HMPREF0322_04701</name>
</gene>
<protein>
    <submittedName>
        <fullName evidence="1">Uncharacterized protein</fullName>
    </submittedName>
</protein>
<name>G9XUP2_DESHA</name>
<dbReference type="AlphaFoldDB" id="G9XUP2"/>
<reference evidence="1 2" key="1">
    <citation type="submission" date="2011-08" db="EMBL/GenBank/DDBJ databases">
        <authorList>
            <person name="Weinstock G."/>
            <person name="Sodergren E."/>
            <person name="Clifton S."/>
            <person name="Fulton L."/>
            <person name="Fulton B."/>
            <person name="Courtney L."/>
            <person name="Fronick C."/>
            <person name="Harrison M."/>
            <person name="Strong C."/>
            <person name="Farmer C."/>
            <person name="Delahaunty K."/>
            <person name="Markovic C."/>
            <person name="Hall O."/>
            <person name="Minx P."/>
            <person name="Tomlinson C."/>
            <person name="Mitreva M."/>
            <person name="Hou S."/>
            <person name="Chen J."/>
            <person name="Wollam A."/>
            <person name="Pepin K.H."/>
            <person name="Johnson M."/>
            <person name="Bhonagiri V."/>
            <person name="Zhang X."/>
            <person name="Suruliraj S."/>
            <person name="Warren W."/>
            <person name="Chinwalla A."/>
            <person name="Mardis E.R."/>
            <person name="Wilson R.K."/>
        </authorList>
    </citation>
    <scope>NUCLEOTIDE SEQUENCE [LARGE SCALE GENOMIC DNA]</scope>
    <source>
        <strain evidence="1 2">DP7</strain>
    </source>
</reference>
<sequence>MFYGDSAFEFIRRVGGKYDFIYGFKPEFHNFEKAKLSLAPYKDIEIIIWTFGINLTNSFSCG</sequence>
<organism evidence="1 2">
    <name type="scientific">Desulfitobacterium hafniense DP7</name>
    <dbReference type="NCBI Taxonomy" id="537010"/>
    <lineage>
        <taxon>Bacteria</taxon>
        <taxon>Bacillati</taxon>
        <taxon>Bacillota</taxon>
        <taxon>Clostridia</taxon>
        <taxon>Eubacteriales</taxon>
        <taxon>Desulfitobacteriaceae</taxon>
        <taxon>Desulfitobacterium</taxon>
    </lineage>
</organism>
<evidence type="ECO:0000313" key="2">
    <source>
        <dbReference type="Proteomes" id="UP000004416"/>
    </source>
</evidence>
<evidence type="ECO:0000313" key="1">
    <source>
        <dbReference type="EMBL" id="EHL04614.1"/>
    </source>
</evidence>
<comment type="caution">
    <text evidence="1">The sequence shown here is derived from an EMBL/GenBank/DDBJ whole genome shotgun (WGS) entry which is preliminary data.</text>
</comment>
<proteinExistence type="predicted"/>
<dbReference type="EMBL" id="AFZX01000131">
    <property type="protein sequence ID" value="EHL04614.1"/>
    <property type="molecule type" value="Genomic_DNA"/>
</dbReference>
<accession>G9XUP2</accession>
<dbReference type="Proteomes" id="UP000004416">
    <property type="component" value="Unassembled WGS sequence"/>
</dbReference>